<keyword evidence="13" id="KW-1133">Transmembrane helix</keyword>
<dbReference type="SUPFAM" id="SSF47384">
    <property type="entry name" value="Homodimeric domain of signal transducing histidine kinase"/>
    <property type="match status" value="1"/>
</dbReference>
<reference evidence="15" key="1">
    <citation type="journal article" date="2015" name="Genome Announc.">
        <title>Draft Genome Sequence of Bacteroidales Strain TBC1, a Novel Isolate from a Methanogenic Wastewater Treatment System.</title>
        <authorList>
            <person name="Tourlousse D.M."/>
            <person name="Matsuura N."/>
            <person name="Sun L."/>
            <person name="Toyonaga M."/>
            <person name="Kuroda K."/>
            <person name="Ohashi A."/>
            <person name="Cruz R."/>
            <person name="Yamaguchi T."/>
            <person name="Sekiguchi Y."/>
        </authorList>
    </citation>
    <scope>NUCLEOTIDE SEQUENCE [LARGE SCALE GENOMIC DNA]</scope>
    <source>
        <strain evidence="15">TBC1</strain>
    </source>
</reference>
<dbReference type="EMBL" id="DF968183">
    <property type="protein sequence ID" value="GAP44894.1"/>
    <property type="molecule type" value="Genomic_DNA"/>
</dbReference>
<dbReference type="GO" id="GO:0005886">
    <property type="term" value="C:plasma membrane"/>
    <property type="evidence" value="ECO:0007669"/>
    <property type="project" value="UniProtKB-SubCell"/>
</dbReference>
<evidence type="ECO:0000313" key="15">
    <source>
        <dbReference type="EMBL" id="GAP44894.1"/>
    </source>
</evidence>
<dbReference type="InterPro" id="IPR036890">
    <property type="entry name" value="HATPase_C_sf"/>
</dbReference>
<dbReference type="Proteomes" id="UP000053091">
    <property type="component" value="Unassembled WGS sequence"/>
</dbReference>
<sequence>MASEIPFYYFLITILLALMILGGVLIYYLRASREKNRMIKLLSDQNKSILNTQEELRKAKEKAEESDKLKSAFLANMSHEIRTPLNAIMGFSSLLLDSGPEEEERRQFISIIHNNSNKLLDLMGEIFDIAQIESGLIIMQREPCQINEVLMSLITFFNLEKGLSGKEHINIRMQKANKDHSFTIMTDERKLRQTLYNLIENALKYTNEGFIEVGYQFRDNSMVEFYVRDSGIGFPQEKLDVLFQKFRQVEEGHNRNYGGIGLGLTLSKKFVELMGGEMWAESKPGAGSVFYFTLPCQVADKQSQPT</sequence>
<dbReference type="Pfam" id="PF00512">
    <property type="entry name" value="HisKA"/>
    <property type="match status" value="1"/>
</dbReference>
<evidence type="ECO:0000256" key="8">
    <source>
        <dbReference type="ARBA" id="ARBA00022777"/>
    </source>
</evidence>
<evidence type="ECO:0000256" key="3">
    <source>
        <dbReference type="ARBA" id="ARBA00012438"/>
    </source>
</evidence>
<dbReference type="GO" id="GO:0005524">
    <property type="term" value="F:ATP binding"/>
    <property type="evidence" value="ECO:0007669"/>
    <property type="project" value="UniProtKB-KW"/>
</dbReference>
<keyword evidence="4" id="KW-1003">Cell membrane</keyword>
<dbReference type="CDD" id="cd00082">
    <property type="entry name" value="HisKA"/>
    <property type="match status" value="1"/>
</dbReference>
<keyword evidence="8 15" id="KW-0418">Kinase</keyword>
<protein>
    <recommendedName>
        <fullName evidence="3">histidine kinase</fullName>
        <ecNumber evidence="3">2.7.13.3</ecNumber>
    </recommendedName>
</protein>
<keyword evidence="13" id="KW-0812">Transmembrane</keyword>
<dbReference type="InterPro" id="IPR050736">
    <property type="entry name" value="Sensor_HK_Regulatory"/>
</dbReference>
<gene>
    <name evidence="15" type="ORF">TBC1_12708</name>
</gene>
<dbReference type="PRINTS" id="PR00344">
    <property type="entry name" value="BCTRLSENSOR"/>
</dbReference>
<dbReference type="InterPro" id="IPR003661">
    <property type="entry name" value="HisK_dim/P_dom"/>
</dbReference>
<evidence type="ECO:0000256" key="1">
    <source>
        <dbReference type="ARBA" id="ARBA00000085"/>
    </source>
</evidence>
<keyword evidence="10" id="KW-0902">Two-component regulatory system</keyword>
<name>A0A0S7C3X9_9BACT</name>
<dbReference type="InterPro" id="IPR005467">
    <property type="entry name" value="His_kinase_dom"/>
</dbReference>
<evidence type="ECO:0000256" key="12">
    <source>
        <dbReference type="SAM" id="Coils"/>
    </source>
</evidence>
<dbReference type="AlphaFoldDB" id="A0A0S7C3X9"/>
<dbReference type="STRING" id="1678841.TBC1_12708"/>
<dbReference type="RefSeq" id="WP_062044826.1">
    <property type="nucleotide sequence ID" value="NZ_DF968183.1"/>
</dbReference>
<evidence type="ECO:0000313" key="16">
    <source>
        <dbReference type="Proteomes" id="UP000053091"/>
    </source>
</evidence>
<dbReference type="SMART" id="SM00387">
    <property type="entry name" value="HATPase_c"/>
    <property type="match status" value="1"/>
</dbReference>
<keyword evidence="6" id="KW-0808">Transferase</keyword>
<dbReference type="OrthoDB" id="9796457at2"/>
<evidence type="ECO:0000256" key="7">
    <source>
        <dbReference type="ARBA" id="ARBA00022741"/>
    </source>
</evidence>
<dbReference type="SMART" id="SM00388">
    <property type="entry name" value="HisKA"/>
    <property type="match status" value="1"/>
</dbReference>
<evidence type="ECO:0000256" key="6">
    <source>
        <dbReference type="ARBA" id="ARBA00022679"/>
    </source>
</evidence>
<keyword evidence="9" id="KW-0067">ATP-binding</keyword>
<keyword evidence="16" id="KW-1185">Reference proteome</keyword>
<dbReference type="FunFam" id="3.30.565.10:FF:000023">
    <property type="entry name" value="PAS domain-containing sensor histidine kinase"/>
    <property type="match status" value="1"/>
</dbReference>
<evidence type="ECO:0000259" key="14">
    <source>
        <dbReference type="PROSITE" id="PS50109"/>
    </source>
</evidence>
<evidence type="ECO:0000256" key="11">
    <source>
        <dbReference type="ARBA" id="ARBA00023136"/>
    </source>
</evidence>
<organism evidence="15">
    <name type="scientific">Lentimicrobium saccharophilum</name>
    <dbReference type="NCBI Taxonomy" id="1678841"/>
    <lineage>
        <taxon>Bacteria</taxon>
        <taxon>Pseudomonadati</taxon>
        <taxon>Bacteroidota</taxon>
        <taxon>Bacteroidia</taxon>
        <taxon>Bacteroidales</taxon>
        <taxon>Lentimicrobiaceae</taxon>
        <taxon>Lentimicrobium</taxon>
    </lineage>
</organism>
<evidence type="ECO:0000256" key="13">
    <source>
        <dbReference type="SAM" id="Phobius"/>
    </source>
</evidence>
<dbReference type="Gene3D" id="3.30.565.10">
    <property type="entry name" value="Histidine kinase-like ATPase, C-terminal domain"/>
    <property type="match status" value="1"/>
</dbReference>
<dbReference type="Pfam" id="PF02518">
    <property type="entry name" value="HATPase_c"/>
    <property type="match status" value="1"/>
</dbReference>
<dbReference type="InterPro" id="IPR036097">
    <property type="entry name" value="HisK_dim/P_sf"/>
</dbReference>
<feature type="coiled-coil region" evidence="12">
    <location>
        <begin position="42"/>
        <end position="69"/>
    </location>
</feature>
<evidence type="ECO:0000256" key="4">
    <source>
        <dbReference type="ARBA" id="ARBA00022475"/>
    </source>
</evidence>
<dbReference type="Gene3D" id="1.10.287.130">
    <property type="match status" value="1"/>
</dbReference>
<dbReference type="CDD" id="cd16922">
    <property type="entry name" value="HATPase_EvgS-ArcB-TorS-like"/>
    <property type="match status" value="1"/>
</dbReference>
<keyword evidence="12" id="KW-0175">Coiled coil</keyword>
<keyword evidence="7" id="KW-0547">Nucleotide-binding</keyword>
<dbReference type="GO" id="GO:0000155">
    <property type="term" value="F:phosphorelay sensor kinase activity"/>
    <property type="evidence" value="ECO:0007669"/>
    <property type="project" value="InterPro"/>
</dbReference>
<evidence type="ECO:0000256" key="5">
    <source>
        <dbReference type="ARBA" id="ARBA00022553"/>
    </source>
</evidence>
<dbReference type="InterPro" id="IPR004358">
    <property type="entry name" value="Sig_transdc_His_kin-like_C"/>
</dbReference>
<dbReference type="PANTHER" id="PTHR43711">
    <property type="entry name" value="TWO-COMPONENT HISTIDINE KINASE"/>
    <property type="match status" value="1"/>
</dbReference>
<dbReference type="EC" id="2.7.13.3" evidence="3"/>
<dbReference type="PROSITE" id="PS50109">
    <property type="entry name" value="HIS_KIN"/>
    <property type="match status" value="1"/>
</dbReference>
<evidence type="ECO:0000256" key="2">
    <source>
        <dbReference type="ARBA" id="ARBA00004236"/>
    </source>
</evidence>
<feature type="transmembrane region" description="Helical" evidence="13">
    <location>
        <begin position="6"/>
        <end position="29"/>
    </location>
</feature>
<dbReference type="SUPFAM" id="SSF55874">
    <property type="entry name" value="ATPase domain of HSP90 chaperone/DNA topoisomerase II/histidine kinase"/>
    <property type="match status" value="1"/>
</dbReference>
<keyword evidence="5" id="KW-0597">Phosphoprotein</keyword>
<evidence type="ECO:0000256" key="10">
    <source>
        <dbReference type="ARBA" id="ARBA00023012"/>
    </source>
</evidence>
<proteinExistence type="predicted"/>
<dbReference type="InterPro" id="IPR003594">
    <property type="entry name" value="HATPase_dom"/>
</dbReference>
<comment type="catalytic activity">
    <reaction evidence="1">
        <text>ATP + protein L-histidine = ADP + protein N-phospho-L-histidine.</text>
        <dbReference type="EC" id="2.7.13.3"/>
    </reaction>
</comment>
<dbReference type="PANTHER" id="PTHR43711:SF31">
    <property type="entry name" value="HISTIDINE KINASE"/>
    <property type="match status" value="1"/>
</dbReference>
<accession>A0A0S7C3X9</accession>
<keyword evidence="11 13" id="KW-0472">Membrane</keyword>
<feature type="domain" description="Histidine kinase" evidence="14">
    <location>
        <begin position="76"/>
        <end position="298"/>
    </location>
</feature>
<evidence type="ECO:0000256" key="9">
    <source>
        <dbReference type="ARBA" id="ARBA00022840"/>
    </source>
</evidence>
<comment type="subcellular location">
    <subcellularLocation>
        <location evidence="2">Cell membrane</location>
    </subcellularLocation>
</comment>